<dbReference type="RefSeq" id="WP_188087374.1">
    <property type="nucleotide sequence ID" value="NZ_JACVFC010000001.1"/>
</dbReference>
<sequence>MNLNVFYLQEDPYAAADLLSEKLRVYPRYDLTNNSWPQISTHCTADFTIAHTGKDILLHFTVYNDYFQAVQRPVNSEVHLDNCVEFFIAFGQSDHYYNIEFNCLGIGKIGYGNQKLNRVLLPEAVVRQIKTVVKATVIEGAFNWEMTMCIPAGTFVYHEIPGFSDMTARANFYKCGDGLPHPHYLCWNKITSPGPDFHRPDYFGDIHFLPVNSVSAARIS</sequence>
<gene>
    <name evidence="2" type="ORF">ICL07_07880</name>
</gene>
<evidence type="ECO:0000313" key="2">
    <source>
        <dbReference type="EMBL" id="MBC9930293.1"/>
    </source>
</evidence>
<reference evidence="2 3" key="1">
    <citation type="submission" date="2020-09" db="EMBL/GenBank/DDBJ databases">
        <title>Genome sequences of type strains of Chitinophaga qingshengii and Chitinophaga varians.</title>
        <authorList>
            <person name="Kittiwongwattana C."/>
        </authorList>
    </citation>
    <scope>NUCLEOTIDE SEQUENCE [LARGE SCALE GENOMIC DNA]</scope>
    <source>
        <strain evidence="2 3">JCM 30026</strain>
    </source>
</reference>
<dbReference type="Gene3D" id="2.60.40.1190">
    <property type="match status" value="1"/>
</dbReference>
<keyword evidence="3" id="KW-1185">Reference proteome</keyword>
<dbReference type="InterPro" id="IPR010502">
    <property type="entry name" value="Carb-bd_dom_fam9"/>
</dbReference>
<dbReference type="Pfam" id="PF16011">
    <property type="entry name" value="CBM9_2"/>
    <property type="match status" value="1"/>
</dbReference>
<dbReference type="EMBL" id="JACVFC010000001">
    <property type="protein sequence ID" value="MBC9930293.1"/>
    <property type="molecule type" value="Genomic_DNA"/>
</dbReference>
<accession>A0ABR7TIF8</accession>
<dbReference type="Proteomes" id="UP000659124">
    <property type="component" value="Unassembled WGS sequence"/>
</dbReference>
<evidence type="ECO:0000259" key="1">
    <source>
        <dbReference type="Pfam" id="PF16011"/>
    </source>
</evidence>
<comment type="caution">
    <text evidence="2">The sequence shown here is derived from an EMBL/GenBank/DDBJ whole genome shotgun (WGS) entry which is preliminary data.</text>
</comment>
<dbReference type="CDD" id="cd09620">
    <property type="entry name" value="CBM9_like_3"/>
    <property type="match status" value="1"/>
</dbReference>
<dbReference type="SUPFAM" id="SSF49344">
    <property type="entry name" value="CBD9-like"/>
    <property type="match status" value="1"/>
</dbReference>
<organism evidence="2 3">
    <name type="scientific">Chitinophaga qingshengii</name>
    <dbReference type="NCBI Taxonomy" id="1569794"/>
    <lineage>
        <taxon>Bacteria</taxon>
        <taxon>Pseudomonadati</taxon>
        <taxon>Bacteroidota</taxon>
        <taxon>Chitinophagia</taxon>
        <taxon>Chitinophagales</taxon>
        <taxon>Chitinophagaceae</taxon>
        <taxon>Chitinophaga</taxon>
    </lineage>
</organism>
<evidence type="ECO:0000313" key="3">
    <source>
        <dbReference type="Proteomes" id="UP000659124"/>
    </source>
</evidence>
<name>A0ABR7TIF8_9BACT</name>
<feature type="domain" description="Carbohydrate-binding" evidence="1">
    <location>
        <begin position="31"/>
        <end position="208"/>
    </location>
</feature>
<protein>
    <recommendedName>
        <fullName evidence="1">Carbohydrate-binding domain-containing protein</fullName>
    </recommendedName>
</protein>
<proteinExistence type="predicted"/>